<reference evidence="8 9" key="1">
    <citation type="submission" date="2018-09" db="EMBL/GenBank/DDBJ databases">
        <title>Sphingomonas peninsula sp. nov., isolated from fildes peninsula, Antarctic soil.</title>
        <authorList>
            <person name="Yingchao G."/>
        </authorList>
    </citation>
    <scope>NUCLEOTIDE SEQUENCE [LARGE SCALE GENOMIC DNA]</scope>
    <source>
        <strain evidence="8 9">YZ-8</strain>
    </source>
</reference>
<dbReference type="PANTHER" id="PTHR19432">
    <property type="entry name" value="SUGAR TRANSPORTER"/>
    <property type="match status" value="1"/>
</dbReference>
<dbReference type="PANTHER" id="PTHR19432:SF35">
    <property type="entry name" value="SOLUTE CARRIER FAMILY 45 MEMBER 3 ISOFORM X1"/>
    <property type="match status" value="1"/>
</dbReference>
<dbReference type="OrthoDB" id="7584869at2"/>
<keyword evidence="4 6" id="KW-1133">Transmembrane helix</keyword>
<dbReference type="GO" id="GO:0022857">
    <property type="term" value="F:transmembrane transporter activity"/>
    <property type="evidence" value="ECO:0007669"/>
    <property type="project" value="InterPro"/>
</dbReference>
<dbReference type="AlphaFoldDB" id="A0A494TL21"/>
<keyword evidence="5 6" id="KW-0472">Membrane</keyword>
<dbReference type="GO" id="GO:0016020">
    <property type="term" value="C:membrane"/>
    <property type="evidence" value="ECO:0007669"/>
    <property type="project" value="UniProtKB-SubCell"/>
</dbReference>
<name>A0A494TL21_SPHPE</name>
<dbReference type="PROSITE" id="PS50850">
    <property type="entry name" value="MFS"/>
    <property type="match status" value="1"/>
</dbReference>
<keyword evidence="2" id="KW-0813">Transport</keyword>
<evidence type="ECO:0000313" key="8">
    <source>
        <dbReference type="EMBL" id="AYJ86511.1"/>
    </source>
</evidence>
<dbReference type="KEGG" id="spha:D3Y57_11685"/>
<evidence type="ECO:0000256" key="4">
    <source>
        <dbReference type="ARBA" id="ARBA00022989"/>
    </source>
</evidence>
<dbReference type="InterPro" id="IPR020846">
    <property type="entry name" value="MFS_dom"/>
</dbReference>
<dbReference type="SUPFAM" id="SSF103473">
    <property type="entry name" value="MFS general substrate transporter"/>
    <property type="match status" value="1"/>
</dbReference>
<dbReference type="InterPro" id="IPR036259">
    <property type="entry name" value="MFS_trans_sf"/>
</dbReference>
<gene>
    <name evidence="8" type="ORF">D3Y57_11685</name>
</gene>
<protein>
    <recommendedName>
        <fullName evidence="7">Major facilitator superfamily (MFS) profile domain-containing protein</fullName>
    </recommendedName>
</protein>
<evidence type="ECO:0000256" key="6">
    <source>
        <dbReference type="SAM" id="Phobius"/>
    </source>
</evidence>
<organism evidence="8 9">
    <name type="scientific">Sphingomonas paeninsulae</name>
    <dbReference type="NCBI Taxonomy" id="2319844"/>
    <lineage>
        <taxon>Bacteria</taxon>
        <taxon>Pseudomonadati</taxon>
        <taxon>Pseudomonadota</taxon>
        <taxon>Alphaproteobacteria</taxon>
        <taxon>Sphingomonadales</taxon>
        <taxon>Sphingomonadaceae</taxon>
        <taxon>Sphingomonas</taxon>
    </lineage>
</organism>
<accession>A0A494TL21</accession>
<keyword evidence="3 6" id="KW-0812">Transmembrane</keyword>
<dbReference type="Proteomes" id="UP000276254">
    <property type="component" value="Chromosome"/>
</dbReference>
<keyword evidence="9" id="KW-1185">Reference proteome</keyword>
<feature type="transmembrane region" description="Helical" evidence="6">
    <location>
        <begin position="49"/>
        <end position="72"/>
    </location>
</feature>
<sequence length="205" mass="21592">MRRALARGLIPVFIVQFFAWTGMFALWIYTTPVVIERLSPGATSDSPEYLNGLTWVGICFACYALLSAVLNFAQPWVFAKIGRMQAYAAALLLGASGIGLVPFAEGPSALLGCFALIGIAWSLISTIPYAVGSELAREDEIAKVMNIIAFSVVIPQVIAVLLFGLVTRSLFSGHVAATMELGAASMAVAAVAVLALRVGVKPPAS</sequence>
<feature type="domain" description="Major facilitator superfamily (MFS) profile" evidence="7">
    <location>
        <begin position="8"/>
        <end position="205"/>
    </location>
</feature>
<evidence type="ECO:0000313" key="9">
    <source>
        <dbReference type="Proteomes" id="UP000276254"/>
    </source>
</evidence>
<evidence type="ECO:0000256" key="3">
    <source>
        <dbReference type="ARBA" id="ARBA00022692"/>
    </source>
</evidence>
<evidence type="ECO:0000256" key="2">
    <source>
        <dbReference type="ARBA" id="ARBA00022448"/>
    </source>
</evidence>
<feature type="transmembrane region" description="Helical" evidence="6">
    <location>
        <begin position="109"/>
        <end position="132"/>
    </location>
</feature>
<dbReference type="EMBL" id="CP032829">
    <property type="protein sequence ID" value="AYJ86511.1"/>
    <property type="molecule type" value="Genomic_DNA"/>
</dbReference>
<evidence type="ECO:0000259" key="7">
    <source>
        <dbReference type="PROSITE" id="PS50850"/>
    </source>
</evidence>
<dbReference type="Gene3D" id="1.20.1250.20">
    <property type="entry name" value="MFS general substrate transporter like domains"/>
    <property type="match status" value="1"/>
</dbReference>
<feature type="transmembrane region" description="Helical" evidence="6">
    <location>
        <begin position="144"/>
        <end position="166"/>
    </location>
</feature>
<proteinExistence type="predicted"/>
<evidence type="ECO:0000256" key="5">
    <source>
        <dbReference type="ARBA" id="ARBA00023136"/>
    </source>
</evidence>
<feature type="transmembrane region" description="Helical" evidence="6">
    <location>
        <begin position="9"/>
        <end position="29"/>
    </location>
</feature>
<feature type="transmembrane region" description="Helical" evidence="6">
    <location>
        <begin position="84"/>
        <end position="103"/>
    </location>
</feature>
<feature type="transmembrane region" description="Helical" evidence="6">
    <location>
        <begin position="181"/>
        <end position="200"/>
    </location>
</feature>
<comment type="subcellular location">
    <subcellularLocation>
        <location evidence="1">Membrane</location>
        <topology evidence="1">Multi-pass membrane protein</topology>
    </subcellularLocation>
</comment>
<evidence type="ECO:0000256" key="1">
    <source>
        <dbReference type="ARBA" id="ARBA00004141"/>
    </source>
</evidence>